<accession>A0A9P6WB46</accession>
<reference evidence="1 2" key="1">
    <citation type="submission" date="2020-11" db="EMBL/GenBank/DDBJ databases">
        <title>Kefir isolates.</title>
        <authorList>
            <person name="Marcisauskas S."/>
            <person name="Kim Y."/>
            <person name="Blasche S."/>
        </authorList>
    </citation>
    <scope>NUCLEOTIDE SEQUENCE [LARGE SCALE GENOMIC DNA]</scope>
    <source>
        <strain evidence="1 2">OG2</strain>
    </source>
</reference>
<protein>
    <recommendedName>
        <fullName evidence="3">DUF676 domain-containing protein</fullName>
    </recommendedName>
</protein>
<dbReference type="InterPro" id="IPR029058">
    <property type="entry name" value="AB_hydrolase_fold"/>
</dbReference>
<name>A0A9P6WB46_MAUEX</name>
<organism evidence="1 2">
    <name type="scientific">Maudiozyma exigua</name>
    <name type="common">Yeast</name>
    <name type="synonym">Kazachstania exigua</name>
    <dbReference type="NCBI Taxonomy" id="34358"/>
    <lineage>
        <taxon>Eukaryota</taxon>
        <taxon>Fungi</taxon>
        <taxon>Dikarya</taxon>
        <taxon>Ascomycota</taxon>
        <taxon>Saccharomycotina</taxon>
        <taxon>Saccharomycetes</taxon>
        <taxon>Saccharomycetales</taxon>
        <taxon>Saccharomycetaceae</taxon>
        <taxon>Maudiozyma</taxon>
    </lineage>
</organism>
<sequence>MPLFDNPFWKTQRKKTQSLRQISKTNSDPFFVDFVSTYHEITHSDSKIKEISSSPFTKPNYRKYKPPKYPIILCHGLSGFDTLILIPSIKTLAHIISNAINNNNSDYFVITDENEVPLKNVLQVEYWIGVKRELESKGCTVFTAKVPPFGSIEERATSLNKALNFASEKLQKEGKIPKFNFIAHSMGGLDCRYLISRIPKEEKKFDVASLTTLSTPHGGSEVANYVVQQYERISNSLNNTTPLLPMCYYQLTTYYAKYFNNITPDDPNVKYFSYGSYFSPRWYSSFSFTWSIINYTTNGEPNDGMVTVKSSHWGKYMGTLPNTDHLDLINWRNRFHDTFDQLVKNKKDPESILQFYVNITHNLAEQGC</sequence>
<dbReference type="AlphaFoldDB" id="A0A9P6WB46"/>
<dbReference type="Proteomes" id="UP000750334">
    <property type="component" value="Unassembled WGS sequence"/>
</dbReference>
<comment type="caution">
    <text evidence="1">The sequence shown here is derived from an EMBL/GenBank/DDBJ whole genome shotgun (WGS) entry which is preliminary data.</text>
</comment>
<dbReference type="Gene3D" id="3.40.50.1820">
    <property type="entry name" value="alpha/beta hydrolase"/>
    <property type="match status" value="1"/>
</dbReference>
<proteinExistence type="predicted"/>
<evidence type="ECO:0008006" key="3">
    <source>
        <dbReference type="Google" id="ProtNLM"/>
    </source>
</evidence>
<dbReference type="SUPFAM" id="SSF53474">
    <property type="entry name" value="alpha/beta-Hydrolases"/>
    <property type="match status" value="1"/>
</dbReference>
<evidence type="ECO:0000313" key="1">
    <source>
        <dbReference type="EMBL" id="KAG0669194.1"/>
    </source>
</evidence>
<dbReference type="EMBL" id="PUHR01000048">
    <property type="protein sequence ID" value="KAG0669194.1"/>
    <property type="molecule type" value="Genomic_DNA"/>
</dbReference>
<evidence type="ECO:0000313" key="2">
    <source>
        <dbReference type="Proteomes" id="UP000750334"/>
    </source>
</evidence>
<dbReference type="PANTHER" id="PTHR11440">
    <property type="entry name" value="LECITHIN-CHOLESTEROL ACYLTRANSFERASE-RELATED"/>
    <property type="match status" value="1"/>
</dbReference>
<dbReference type="Pfam" id="PF02089">
    <property type="entry name" value="Palm_thioest"/>
    <property type="match status" value="1"/>
</dbReference>
<dbReference type="OrthoDB" id="5592486at2759"/>
<keyword evidence="2" id="KW-1185">Reference proteome</keyword>
<gene>
    <name evidence="1" type="ORF">C6P45_004038</name>
</gene>